<dbReference type="Gene3D" id="3.20.20.220">
    <property type="match status" value="1"/>
</dbReference>
<dbReference type="PANTHER" id="PTHR42862">
    <property type="entry name" value="DELTA-1-PYRROLINE-5-CARBOXYLATE DEHYDROGENASE 1, ISOFORM A-RELATED"/>
    <property type="match status" value="1"/>
</dbReference>
<keyword evidence="3" id="KW-0560">Oxidoreductase</keyword>
<dbReference type="PANTHER" id="PTHR42862:SF1">
    <property type="entry name" value="DELTA-1-PYRROLINE-5-CARBOXYLATE DEHYDROGENASE 2, ISOFORM A-RELATED"/>
    <property type="match status" value="1"/>
</dbReference>
<dbReference type="InterPro" id="IPR029041">
    <property type="entry name" value="FAD-linked_oxidoreductase-like"/>
</dbReference>
<comment type="catalytic activity">
    <reaction evidence="5">
        <text>L-glutamate 5-semialdehyde + NAD(+) + H2O = L-glutamate + NADH + 2 H(+)</text>
        <dbReference type="Rhea" id="RHEA:30235"/>
        <dbReference type="ChEBI" id="CHEBI:15377"/>
        <dbReference type="ChEBI" id="CHEBI:15378"/>
        <dbReference type="ChEBI" id="CHEBI:29985"/>
        <dbReference type="ChEBI" id="CHEBI:57540"/>
        <dbReference type="ChEBI" id="CHEBI:57945"/>
        <dbReference type="ChEBI" id="CHEBI:58066"/>
        <dbReference type="EC" id="1.2.1.88"/>
    </reaction>
</comment>
<evidence type="ECO:0000259" key="7">
    <source>
        <dbReference type="Pfam" id="PF01619"/>
    </source>
</evidence>
<dbReference type="InterPro" id="IPR016161">
    <property type="entry name" value="Ald_DH/histidinol_DH"/>
</dbReference>
<dbReference type="Gene3D" id="3.40.309.10">
    <property type="entry name" value="Aldehyde Dehydrogenase, Chain A, domain 2"/>
    <property type="match status" value="1"/>
</dbReference>
<keyword evidence="4" id="KW-0520">NAD</keyword>
<dbReference type="EMBL" id="CAFBNI010000005">
    <property type="protein sequence ID" value="CAB4937839.1"/>
    <property type="molecule type" value="Genomic_DNA"/>
</dbReference>
<dbReference type="PIRSF" id="PIRSF000197">
    <property type="entry name" value="Bifunct_PutA"/>
    <property type="match status" value="1"/>
</dbReference>
<evidence type="ECO:0000256" key="2">
    <source>
        <dbReference type="ARBA" id="ARBA00012884"/>
    </source>
</evidence>
<dbReference type="AlphaFoldDB" id="A0A6J7J406"/>
<gene>
    <name evidence="8" type="ORF">UFOPK3783_00118</name>
</gene>
<dbReference type="InterPro" id="IPR025703">
    <property type="entry name" value="Bifunct_PutA"/>
</dbReference>
<dbReference type="SUPFAM" id="SSF51730">
    <property type="entry name" value="FAD-linked oxidoreductase"/>
    <property type="match status" value="1"/>
</dbReference>
<organism evidence="8">
    <name type="scientific">freshwater metagenome</name>
    <dbReference type="NCBI Taxonomy" id="449393"/>
    <lineage>
        <taxon>unclassified sequences</taxon>
        <taxon>metagenomes</taxon>
        <taxon>ecological metagenomes</taxon>
    </lineage>
</organism>
<dbReference type="GO" id="GO:0009898">
    <property type="term" value="C:cytoplasmic side of plasma membrane"/>
    <property type="evidence" value="ECO:0007669"/>
    <property type="project" value="TreeGrafter"/>
</dbReference>
<evidence type="ECO:0000256" key="3">
    <source>
        <dbReference type="ARBA" id="ARBA00023002"/>
    </source>
</evidence>
<evidence type="ECO:0000259" key="6">
    <source>
        <dbReference type="Pfam" id="PF00171"/>
    </source>
</evidence>
<dbReference type="InterPro" id="IPR016163">
    <property type="entry name" value="Ald_DH_C"/>
</dbReference>
<sequence>MAVSKVNELLASSETNRSRKEIGNRKRFARLLREPAAIAVTMGLTDEVMRISNPSRAAKSFRTVSKDATISGLGILDYLGIKIAVVGSILFPKLVMKAVRGRVEFASNGIILPAENKKLASHISKRLEESARLNINVLGEAVLGDGEATERFNSVIEMIRRPETNYASVKISSIVSQLITIDHTGSVARVLERLRILYRESDLHGTFINLDMEEYRDLSITVEVFKTLLDEPEFEKLSAGIVLQAYLPESHFYLNDLIQWSIKRNLRSGGNIKIRIVKGANLAMEKAEAELHGWTPAPYSKKSDVDASYTRLIDLALRPENAEAVRIGIASHNLFHIAWSIEVAKSRGVISQLDIEMLEGMANAEALSIAQSMGSVLLYTPVTRKADFPSAVAYLVRRLDENTSLENYLRASFDMKVGSPNYQDQKNRFEKSIIERHSISSDSRRYSKAPIIHNGEFENASDGDLTNPILRQSLAEEYSKILISGDHQIPIVIDGKEIESEVQELGLDPNENGKVWYRYSVISKSDIDTAISVAQSALSSWEAIGAAGRGSILQNAANLMEINRAKTIAVMARDAGKTVSEADPEVSEGIDFARYYAESAVKLSEGSTPLGTILIVPPWNFPYAIPMGGVCAALAAGNTVILKPAPETVATAWEIVQHLWEGGVPKNVLQFLPSRDDEVGKYLISHAGISGLILTGAFATAELFLSWKPDLNLMAETSGKNSMLISASADIDSAVKDLVQSAFGHAGQKCSAASLAIVDSTIYKNPAFLKQLKDAVESLSVGSGVKYGTTMGPIIRVPEAALLRALTTLDAGETWLVEPRKLDNAGFIWTPGVKLGIKANSWSHKNEWFGPVLGIMAAPDFATALNWQNSVEFGLTSGIHSLDTSECESWIAGIEAGNLYVNRGITGAVVNRQPFGGWKRSSVGATAKAGGPNYLSQLRFWAPIKVSDSINESALKWWESSGKVAIDRAGLQVERNYQRYCKFNSQILVCIDDEVSVEALAVVDWLSKTFEIEIKICKSSSILDLLEQIRDGSISVSKVRWLSKELAPVAELLALGISVDSRAITNVGSVEAPRWFREQSIAITNHRYGNVGAGPKPNLPNQLNNR</sequence>
<dbReference type="GO" id="GO:0003842">
    <property type="term" value="F:L-glutamate gamma-semialdehyde dehydrogenase activity"/>
    <property type="evidence" value="ECO:0007669"/>
    <property type="project" value="UniProtKB-EC"/>
</dbReference>
<dbReference type="Pfam" id="PF00171">
    <property type="entry name" value="Aldedh"/>
    <property type="match status" value="1"/>
</dbReference>
<dbReference type="SUPFAM" id="SSF53720">
    <property type="entry name" value="ALDH-like"/>
    <property type="match status" value="1"/>
</dbReference>
<evidence type="ECO:0000313" key="8">
    <source>
        <dbReference type="EMBL" id="CAB4937839.1"/>
    </source>
</evidence>
<dbReference type="GO" id="GO:0004657">
    <property type="term" value="F:proline dehydrogenase activity"/>
    <property type="evidence" value="ECO:0007669"/>
    <property type="project" value="InterPro"/>
</dbReference>
<evidence type="ECO:0000256" key="1">
    <source>
        <dbReference type="ARBA" id="ARBA00004786"/>
    </source>
</evidence>
<dbReference type="InterPro" id="IPR050485">
    <property type="entry name" value="Proline_metab_enzyme"/>
</dbReference>
<evidence type="ECO:0000256" key="5">
    <source>
        <dbReference type="ARBA" id="ARBA00048142"/>
    </source>
</evidence>
<proteinExistence type="predicted"/>
<evidence type="ECO:0000256" key="4">
    <source>
        <dbReference type="ARBA" id="ARBA00023027"/>
    </source>
</evidence>
<reference evidence="8" key="1">
    <citation type="submission" date="2020-05" db="EMBL/GenBank/DDBJ databases">
        <authorList>
            <person name="Chiriac C."/>
            <person name="Salcher M."/>
            <person name="Ghai R."/>
            <person name="Kavagutti S V."/>
        </authorList>
    </citation>
    <scope>NUCLEOTIDE SEQUENCE</scope>
</reference>
<dbReference type="GO" id="GO:0003700">
    <property type="term" value="F:DNA-binding transcription factor activity"/>
    <property type="evidence" value="ECO:0007669"/>
    <property type="project" value="InterPro"/>
</dbReference>
<feature type="domain" description="Proline dehydrogenase" evidence="7">
    <location>
        <begin position="122"/>
        <end position="409"/>
    </location>
</feature>
<feature type="domain" description="Aldehyde dehydrogenase" evidence="6">
    <location>
        <begin position="508"/>
        <end position="934"/>
    </location>
</feature>
<comment type="pathway">
    <text evidence="1">Amino-acid degradation; L-proline degradation into L-glutamate; L-glutamate from L-proline: step 2/2.</text>
</comment>
<accession>A0A6J7J406</accession>
<dbReference type="InterPro" id="IPR015590">
    <property type="entry name" value="Aldehyde_DH_dom"/>
</dbReference>
<dbReference type="InterPro" id="IPR002872">
    <property type="entry name" value="Proline_DH_dom"/>
</dbReference>
<dbReference type="PROSITE" id="PS00070">
    <property type="entry name" value="ALDEHYDE_DEHYDR_CYS"/>
    <property type="match status" value="1"/>
</dbReference>
<dbReference type="InterPro" id="IPR016162">
    <property type="entry name" value="Ald_DH_N"/>
</dbReference>
<name>A0A6J7J406_9ZZZZ</name>
<dbReference type="EC" id="1.2.1.88" evidence="2"/>
<protein>
    <recommendedName>
        <fullName evidence="2">L-glutamate gamma-semialdehyde dehydrogenase</fullName>
        <ecNumber evidence="2">1.2.1.88</ecNumber>
    </recommendedName>
</protein>
<dbReference type="Pfam" id="PF01619">
    <property type="entry name" value="Pro_dh"/>
    <property type="match status" value="1"/>
</dbReference>
<dbReference type="Gene3D" id="3.40.605.10">
    <property type="entry name" value="Aldehyde Dehydrogenase, Chain A, domain 1"/>
    <property type="match status" value="1"/>
</dbReference>
<dbReference type="InterPro" id="IPR016160">
    <property type="entry name" value="Ald_DH_CS_CYS"/>
</dbReference>
<dbReference type="GO" id="GO:0010133">
    <property type="term" value="P:L-proline catabolic process to L-glutamate"/>
    <property type="evidence" value="ECO:0007669"/>
    <property type="project" value="InterPro"/>
</dbReference>